<dbReference type="Gene3D" id="3.50.50.60">
    <property type="entry name" value="FAD/NAD(P)-binding domain"/>
    <property type="match status" value="2"/>
</dbReference>
<dbReference type="InterPro" id="IPR002937">
    <property type="entry name" value="Amino_oxidase"/>
</dbReference>
<evidence type="ECO:0000259" key="1">
    <source>
        <dbReference type="Pfam" id="PF01593"/>
    </source>
</evidence>
<accession>A0A2T0XB74</accession>
<dbReference type="InterPro" id="IPR036188">
    <property type="entry name" value="FAD/NAD-bd_sf"/>
</dbReference>
<dbReference type="AlphaFoldDB" id="A0A2T0XB74"/>
<name>A0A2T0XB74_9BACT</name>
<dbReference type="STRING" id="1168289.GCA_000259075_02108"/>
<dbReference type="PRINTS" id="PR00411">
    <property type="entry name" value="PNDRDTASEI"/>
</dbReference>
<organism evidence="3 4">
    <name type="scientific">Marinilabilia salmonicolor</name>
    <dbReference type="NCBI Taxonomy" id="989"/>
    <lineage>
        <taxon>Bacteria</taxon>
        <taxon>Pseudomonadati</taxon>
        <taxon>Bacteroidota</taxon>
        <taxon>Bacteroidia</taxon>
        <taxon>Marinilabiliales</taxon>
        <taxon>Marinilabiliaceae</taxon>
        <taxon>Marinilabilia</taxon>
    </lineage>
</organism>
<sequence>MKQEVALRLTPEQASREESFKNIVARKMKISPGKITGLRVIRRSIDARQKQVMVQVHVEVWTGEPMPAHQPRSFHWPNATNAPEVIVVGAGPGGLFAALKLIELGFKPIVIERGKEVSERKRDIALLNRNEELNEDSNYAFGEGGAGTFSDGKLYTRSKKRGNFREFLEIMHFHGAADDILIEAHPHIGTDRLPRVIRNIRETIISSGGEFLFNARVVDFLLQGDEIVGVQIADGKKITAKAVILATGHSAKDIYWLLDEKGIELEAKTWAMGVRVEHPQELIDQIQYHTPEGRGNYLPAASYSFSHQVEGRGVYSFCMCPGGFIVPAMTGADEMVVNGMSPSGRNSPFANSGMVVEIRPEDIPDYHQYGALAGLKYQQDVERLCAVNGGQGVIAPAQRLVDFVERRLSYDLPDCSYVPGAVSAPLHFILPEHISSRLQEGFKFFGKRARGFLDEEAIVLGTESRTSSPVRIPRNRETLEHVRIKKLFPCGEGAGYAGGIASSALDGEQCALAVARLIRAK</sequence>
<dbReference type="PIRSF" id="PIRSF038984">
    <property type="entry name" value="FAD_binding_protein"/>
    <property type="match status" value="1"/>
</dbReference>
<reference evidence="3 4" key="1">
    <citation type="submission" date="2018-07" db="EMBL/GenBank/DDBJ databases">
        <title>Freshwater and sediment microbial communities from various areas in North America, analyzing microbe dynamics in response to fracking.</title>
        <authorList>
            <person name="Lamendella R."/>
        </authorList>
    </citation>
    <scope>NUCLEOTIDE SEQUENCE [LARGE SCALE GENOMIC DNA]</scope>
    <source>
        <strain evidence="3 4">160A</strain>
    </source>
</reference>
<dbReference type="SUPFAM" id="SSF51905">
    <property type="entry name" value="FAD/NAD(P)-binding domain"/>
    <property type="match status" value="1"/>
</dbReference>
<dbReference type="OrthoDB" id="9772594at2"/>
<dbReference type="PRINTS" id="PR00368">
    <property type="entry name" value="FADPNR"/>
</dbReference>
<comment type="caution">
    <text evidence="3">The sequence shown here is derived from an EMBL/GenBank/DDBJ whole genome shotgun (WGS) entry which is preliminary data.</text>
</comment>
<evidence type="ECO:0000313" key="4">
    <source>
        <dbReference type="Proteomes" id="UP000252733"/>
    </source>
</evidence>
<dbReference type="Pfam" id="PF21688">
    <property type="entry name" value="FAD-depend_C"/>
    <property type="match status" value="1"/>
</dbReference>
<dbReference type="Gene3D" id="3.30.70.2700">
    <property type="match status" value="1"/>
</dbReference>
<dbReference type="PANTHER" id="PTHR42842">
    <property type="entry name" value="FAD/NAD(P)-BINDING OXIDOREDUCTASE"/>
    <property type="match status" value="1"/>
</dbReference>
<dbReference type="InterPro" id="IPR049516">
    <property type="entry name" value="FAD-depend_C"/>
</dbReference>
<dbReference type="RefSeq" id="WP_106154112.1">
    <property type="nucleotide sequence ID" value="NZ_PVTS01000016.1"/>
</dbReference>
<dbReference type="GO" id="GO:0016491">
    <property type="term" value="F:oxidoreductase activity"/>
    <property type="evidence" value="ECO:0007669"/>
    <property type="project" value="InterPro"/>
</dbReference>
<evidence type="ECO:0000259" key="2">
    <source>
        <dbReference type="Pfam" id="PF21688"/>
    </source>
</evidence>
<feature type="domain" description="FAD-dependent protein C-terminal" evidence="2">
    <location>
        <begin position="270"/>
        <end position="466"/>
    </location>
</feature>
<gene>
    <name evidence="3" type="ORF">DFO77_11051</name>
</gene>
<protein>
    <recommendedName>
        <fullName evidence="5">FAD-binding protein</fullName>
    </recommendedName>
</protein>
<evidence type="ECO:0008006" key="5">
    <source>
        <dbReference type="Google" id="ProtNLM"/>
    </source>
</evidence>
<feature type="domain" description="Amine oxidase" evidence="1">
    <location>
        <begin position="182"/>
        <end position="250"/>
    </location>
</feature>
<dbReference type="EMBL" id="QPIZ01000010">
    <property type="protein sequence ID" value="RCW35285.1"/>
    <property type="molecule type" value="Genomic_DNA"/>
</dbReference>
<evidence type="ECO:0000313" key="3">
    <source>
        <dbReference type="EMBL" id="RCW35285.1"/>
    </source>
</evidence>
<dbReference type="Proteomes" id="UP000252733">
    <property type="component" value="Unassembled WGS sequence"/>
</dbReference>
<dbReference type="Pfam" id="PF01593">
    <property type="entry name" value="Amino_oxidase"/>
    <property type="match status" value="1"/>
</dbReference>
<proteinExistence type="predicted"/>
<dbReference type="PANTHER" id="PTHR42842:SF3">
    <property type="entry name" value="FAD_NAD(P)-BINDING OXIDOREDUCTASE FAMILY PROTEIN"/>
    <property type="match status" value="1"/>
</dbReference>
<dbReference type="InterPro" id="IPR028348">
    <property type="entry name" value="FAD-binding_protein"/>
</dbReference>
<keyword evidence="4" id="KW-1185">Reference proteome</keyword>